<sequence length="108" mass="11748">MNCNDALSRQSCVTAQQNRKALQQAIRPEPAEAESNAGTEEPDVYNAVPIGRGTSCDFPGIFAPSLHIKAYCSRAAWGSFGFDVVLFLAQVLPFLPEKPSQVLFFSVI</sequence>
<keyword evidence="3" id="KW-1185">Reference proteome</keyword>
<accession>A0ABR3JQP7</accession>
<evidence type="ECO:0000313" key="2">
    <source>
        <dbReference type="EMBL" id="KAL0958081.1"/>
    </source>
</evidence>
<comment type="caution">
    <text evidence="2">The sequence shown here is derived from an EMBL/GenBank/DDBJ whole genome shotgun (WGS) entry which is preliminary data.</text>
</comment>
<dbReference type="Proteomes" id="UP001556367">
    <property type="component" value="Unassembled WGS sequence"/>
</dbReference>
<organism evidence="2 3">
    <name type="scientific">Hohenbuehelia grisea</name>
    <dbReference type="NCBI Taxonomy" id="104357"/>
    <lineage>
        <taxon>Eukaryota</taxon>
        <taxon>Fungi</taxon>
        <taxon>Dikarya</taxon>
        <taxon>Basidiomycota</taxon>
        <taxon>Agaricomycotina</taxon>
        <taxon>Agaricomycetes</taxon>
        <taxon>Agaricomycetidae</taxon>
        <taxon>Agaricales</taxon>
        <taxon>Pleurotineae</taxon>
        <taxon>Pleurotaceae</taxon>
        <taxon>Hohenbuehelia</taxon>
    </lineage>
</organism>
<gene>
    <name evidence="2" type="ORF">HGRIS_000257</name>
</gene>
<reference evidence="3" key="1">
    <citation type="submission" date="2024-06" db="EMBL/GenBank/DDBJ databases">
        <title>Multi-omics analyses provide insights into the biosynthesis of the anticancer antibiotic pleurotin in Hohenbuehelia grisea.</title>
        <authorList>
            <person name="Weaver J.A."/>
            <person name="Alberti F."/>
        </authorList>
    </citation>
    <scope>NUCLEOTIDE SEQUENCE [LARGE SCALE GENOMIC DNA]</scope>
    <source>
        <strain evidence="3">T-177</strain>
    </source>
</reference>
<protein>
    <submittedName>
        <fullName evidence="2">Uncharacterized protein</fullName>
    </submittedName>
</protein>
<evidence type="ECO:0000256" key="1">
    <source>
        <dbReference type="SAM" id="MobiDB-lite"/>
    </source>
</evidence>
<dbReference type="EMBL" id="JASNQZ010000004">
    <property type="protein sequence ID" value="KAL0958081.1"/>
    <property type="molecule type" value="Genomic_DNA"/>
</dbReference>
<evidence type="ECO:0000313" key="3">
    <source>
        <dbReference type="Proteomes" id="UP001556367"/>
    </source>
</evidence>
<feature type="region of interest" description="Disordered" evidence="1">
    <location>
        <begin position="23"/>
        <end position="44"/>
    </location>
</feature>
<name>A0ABR3JQP7_9AGAR</name>
<proteinExistence type="predicted"/>